<dbReference type="AlphaFoldDB" id="A0A1Q8CGD8"/>
<dbReference type="CDD" id="cd00161">
    <property type="entry name" value="beta-trefoil_Ricin-like"/>
    <property type="match status" value="1"/>
</dbReference>
<dbReference type="EMBL" id="MSIE01000055">
    <property type="protein sequence ID" value="OLF13461.1"/>
    <property type="molecule type" value="Genomic_DNA"/>
</dbReference>
<sequence>MALDTKYRHTPGPEPIMWPPNGGEAQLWWIDLVSSSREYTITSVETGLRLDAGERFDLSRPPTMSQPHGLSHQRWGFIPGPERVGCLIVLV</sequence>
<dbReference type="Gene3D" id="2.80.10.50">
    <property type="match status" value="1"/>
</dbReference>
<protein>
    <recommendedName>
        <fullName evidence="3">Ricin B lectin domain-containing protein</fullName>
    </recommendedName>
</protein>
<reference evidence="1 2" key="1">
    <citation type="submission" date="2016-12" db="EMBL/GenBank/DDBJ databases">
        <title>The draft genome sequence of Actinophytocola sp. 11-183.</title>
        <authorList>
            <person name="Wang W."/>
            <person name="Yuan L."/>
        </authorList>
    </citation>
    <scope>NUCLEOTIDE SEQUENCE [LARGE SCALE GENOMIC DNA]</scope>
    <source>
        <strain evidence="1 2">11-183</strain>
    </source>
</reference>
<dbReference type="STRING" id="1912961.BU204_27055"/>
<gene>
    <name evidence="1" type="ORF">BU204_27055</name>
</gene>
<dbReference type="Proteomes" id="UP000185596">
    <property type="component" value="Unassembled WGS sequence"/>
</dbReference>
<dbReference type="InterPro" id="IPR035992">
    <property type="entry name" value="Ricin_B-like_lectins"/>
</dbReference>
<keyword evidence="2" id="KW-1185">Reference proteome</keyword>
<proteinExistence type="predicted"/>
<evidence type="ECO:0008006" key="3">
    <source>
        <dbReference type="Google" id="ProtNLM"/>
    </source>
</evidence>
<evidence type="ECO:0000313" key="2">
    <source>
        <dbReference type="Proteomes" id="UP000185596"/>
    </source>
</evidence>
<name>A0A1Q8CGD8_9PSEU</name>
<accession>A0A1Q8CGD8</accession>
<dbReference type="SUPFAM" id="SSF50370">
    <property type="entry name" value="Ricin B-like lectins"/>
    <property type="match status" value="1"/>
</dbReference>
<evidence type="ECO:0000313" key="1">
    <source>
        <dbReference type="EMBL" id="OLF13461.1"/>
    </source>
</evidence>
<comment type="caution">
    <text evidence="1">The sequence shown here is derived from an EMBL/GenBank/DDBJ whole genome shotgun (WGS) entry which is preliminary data.</text>
</comment>
<organism evidence="1 2">
    <name type="scientific">Actinophytocola xanthii</name>
    <dbReference type="NCBI Taxonomy" id="1912961"/>
    <lineage>
        <taxon>Bacteria</taxon>
        <taxon>Bacillati</taxon>
        <taxon>Actinomycetota</taxon>
        <taxon>Actinomycetes</taxon>
        <taxon>Pseudonocardiales</taxon>
        <taxon>Pseudonocardiaceae</taxon>
    </lineage>
</organism>